<evidence type="ECO:0000256" key="10">
    <source>
        <dbReference type="RuleBase" id="RU004481"/>
    </source>
</evidence>
<comment type="similarity">
    <text evidence="1 8 9 10">Belongs to the TRAFAC class TrmE-Era-EngA-EngB-Septin-like GTPase superfamily. EngA (Der) GTPase family.</text>
</comment>
<organism evidence="12 13">
    <name type="scientific">Desulfoplanes formicivorans</name>
    <dbReference type="NCBI Taxonomy" id="1592317"/>
    <lineage>
        <taxon>Bacteria</taxon>
        <taxon>Pseudomonadati</taxon>
        <taxon>Thermodesulfobacteriota</taxon>
        <taxon>Desulfovibrionia</taxon>
        <taxon>Desulfovibrionales</taxon>
        <taxon>Desulfoplanaceae</taxon>
        <taxon>Desulfoplanes</taxon>
    </lineage>
</organism>
<keyword evidence="6 8" id="KW-0342">GTP-binding</keyword>
<dbReference type="Pfam" id="PF14714">
    <property type="entry name" value="KH_dom-like"/>
    <property type="match status" value="1"/>
</dbReference>
<dbReference type="NCBIfam" id="TIGR03594">
    <property type="entry name" value="GTPase_EngA"/>
    <property type="match status" value="1"/>
</dbReference>
<dbReference type="EMBL" id="BDFE01000015">
    <property type="protein sequence ID" value="GAU08316.1"/>
    <property type="molecule type" value="Genomic_DNA"/>
</dbReference>
<feature type="domain" description="EngA-type G" evidence="11">
    <location>
        <begin position="6"/>
        <end position="170"/>
    </location>
</feature>
<dbReference type="InterPro" id="IPR031166">
    <property type="entry name" value="G_ENGA"/>
</dbReference>
<comment type="subunit">
    <text evidence="8">Associates with the 50S ribosomal subunit.</text>
</comment>
<evidence type="ECO:0000313" key="12">
    <source>
        <dbReference type="EMBL" id="GAU08316.1"/>
    </source>
</evidence>
<sequence>MTASLPLVAIVGRPNVGKSSLFNRILRQKKAITHDRSGVTRDSLFGEVTHLEKPFTMVDTGGLVLETPQELEEEILEQAREAIYAADLILFVVDGRQGLTGMDEDVCAYLRQSGKDVVLVVNKVDGPELEETLATEFYALGFPLTCVSAAHGFGISVLQDLIEERLPVVAAEEKDPRPRLAMAMLGRPNAGKSSLINALVGTNRLIVSPVAGTTRDSVDVSFVREGTRYVFVDTAGIRRRTRIDDDLEQYSVIRALQAARRADVVVFVLDGSQELSAQDKRLISYLDREKIPFIVAVNKTDLIPRYELRTRQQDIRDALAFCGHAPLIFISALKQRGVNKIVPLAGKLVKQCMARIGTGELNRLVKMVTERHQPPMVKGRRLKMYYLTQAKSTPPTFVFFVNDPALVKPSYAKYLENQLRKFFRLDMVPLKIVFRGSHAKKR</sequence>
<dbReference type="GO" id="GO:0043022">
    <property type="term" value="F:ribosome binding"/>
    <property type="evidence" value="ECO:0007669"/>
    <property type="project" value="TreeGrafter"/>
</dbReference>
<evidence type="ECO:0000259" key="11">
    <source>
        <dbReference type="PROSITE" id="PS51712"/>
    </source>
</evidence>
<accession>A0A194AGV6</accession>
<dbReference type="InterPro" id="IPR016484">
    <property type="entry name" value="GTPase_Der"/>
</dbReference>
<dbReference type="PANTHER" id="PTHR43834:SF6">
    <property type="entry name" value="GTPASE DER"/>
    <property type="match status" value="1"/>
</dbReference>
<comment type="function">
    <text evidence="8 10">GTPase that plays an essential role in the late steps of ribosome biogenesis.</text>
</comment>
<evidence type="ECO:0000256" key="3">
    <source>
        <dbReference type="ARBA" id="ARBA00022517"/>
    </source>
</evidence>
<gene>
    <name evidence="8" type="primary">der</name>
    <name evidence="12" type="ORF">DPF_1022</name>
</gene>
<dbReference type="PROSITE" id="PS51712">
    <property type="entry name" value="G_ENGA"/>
    <property type="match status" value="2"/>
</dbReference>
<dbReference type="OrthoDB" id="9805918at2"/>
<feature type="binding site" evidence="8">
    <location>
        <begin position="122"/>
        <end position="125"/>
    </location>
    <ligand>
        <name>GTP</name>
        <dbReference type="ChEBI" id="CHEBI:37565"/>
        <label>1</label>
    </ligand>
</feature>
<dbReference type="Gene3D" id="3.40.50.300">
    <property type="entry name" value="P-loop containing nucleotide triphosphate hydrolases"/>
    <property type="match status" value="2"/>
</dbReference>
<name>A0A194AGV6_9BACT</name>
<dbReference type="Gene3D" id="3.30.300.20">
    <property type="match status" value="1"/>
</dbReference>
<feature type="binding site" evidence="8">
    <location>
        <begin position="186"/>
        <end position="193"/>
    </location>
    <ligand>
        <name>GTP</name>
        <dbReference type="ChEBI" id="CHEBI:37565"/>
        <label>2</label>
    </ligand>
</feature>
<dbReference type="STRING" id="1592317.DPF_1022"/>
<evidence type="ECO:0000256" key="8">
    <source>
        <dbReference type="HAMAP-Rule" id="MF_00195"/>
    </source>
</evidence>
<evidence type="ECO:0000256" key="5">
    <source>
        <dbReference type="ARBA" id="ARBA00022741"/>
    </source>
</evidence>
<dbReference type="Pfam" id="PF01926">
    <property type="entry name" value="MMR_HSR1"/>
    <property type="match status" value="2"/>
</dbReference>
<reference evidence="13" key="1">
    <citation type="submission" date="2016-06" db="EMBL/GenBank/DDBJ databases">
        <title>Draft genome sequence of Desulfoplanes formicivorans strain Pf12B.</title>
        <authorList>
            <person name="Watanabe M."/>
            <person name="Kojima H."/>
            <person name="Fukui M."/>
        </authorList>
    </citation>
    <scope>NUCLEOTIDE SEQUENCE [LARGE SCALE GENOMIC DNA]</scope>
    <source>
        <strain evidence="13">Pf12B</strain>
    </source>
</reference>
<dbReference type="InterPro" id="IPR003593">
    <property type="entry name" value="AAA+_ATPase"/>
</dbReference>
<dbReference type="CDD" id="cd01895">
    <property type="entry name" value="EngA2"/>
    <property type="match status" value="1"/>
</dbReference>
<dbReference type="PIRSF" id="PIRSF006485">
    <property type="entry name" value="GTP-binding_EngA"/>
    <property type="match status" value="1"/>
</dbReference>
<dbReference type="GO" id="GO:0042254">
    <property type="term" value="P:ribosome biogenesis"/>
    <property type="evidence" value="ECO:0007669"/>
    <property type="project" value="UniProtKB-KW"/>
</dbReference>
<dbReference type="FunFam" id="3.40.50.300:FF:000040">
    <property type="entry name" value="GTPase Der"/>
    <property type="match status" value="1"/>
</dbReference>
<feature type="binding site" evidence="8">
    <location>
        <begin position="233"/>
        <end position="237"/>
    </location>
    <ligand>
        <name>GTP</name>
        <dbReference type="ChEBI" id="CHEBI:37565"/>
        <label>2</label>
    </ligand>
</feature>
<dbReference type="PRINTS" id="PR00326">
    <property type="entry name" value="GTP1OBG"/>
</dbReference>
<dbReference type="NCBIfam" id="TIGR00231">
    <property type="entry name" value="small_GTP"/>
    <property type="match status" value="2"/>
</dbReference>
<dbReference type="HAMAP" id="MF_00195">
    <property type="entry name" value="GTPase_Der"/>
    <property type="match status" value="1"/>
</dbReference>
<protein>
    <recommendedName>
        <fullName evidence="2 8">GTPase Der</fullName>
    </recommendedName>
    <alternativeName>
        <fullName evidence="7 8">GTP-binding protein EngA</fullName>
    </alternativeName>
</protein>
<evidence type="ECO:0000313" key="13">
    <source>
        <dbReference type="Proteomes" id="UP000095200"/>
    </source>
</evidence>
<keyword evidence="5 8" id="KW-0547">Nucleotide-binding</keyword>
<dbReference type="SUPFAM" id="SSF52540">
    <property type="entry name" value="P-loop containing nucleoside triphosphate hydrolases"/>
    <property type="match status" value="2"/>
</dbReference>
<dbReference type="InterPro" id="IPR032859">
    <property type="entry name" value="KH_dom-like"/>
</dbReference>
<feature type="binding site" evidence="8">
    <location>
        <begin position="298"/>
        <end position="301"/>
    </location>
    <ligand>
        <name>GTP</name>
        <dbReference type="ChEBI" id="CHEBI:37565"/>
        <label>2</label>
    </ligand>
</feature>
<dbReference type="PANTHER" id="PTHR43834">
    <property type="entry name" value="GTPASE DER"/>
    <property type="match status" value="1"/>
</dbReference>
<dbReference type="AlphaFoldDB" id="A0A194AGV6"/>
<dbReference type="RefSeq" id="WP_069857810.1">
    <property type="nucleotide sequence ID" value="NZ_BDFE01000015.1"/>
</dbReference>
<evidence type="ECO:0000256" key="4">
    <source>
        <dbReference type="ARBA" id="ARBA00022737"/>
    </source>
</evidence>
<dbReference type="FunFam" id="3.30.300.20:FF:000004">
    <property type="entry name" value="GTPase Der"/>
    <property type="match status" value="1"/>
</dbReference>
<dbReference type="InterPro" id="IPR006073">
    <property type="entry name" value="GTP-bd"/>
</dbReference>
<dbReference type="InterPro" id="IPR027417">
    <property type="entry name" value="P-loop_NTPase"/>
</dbReference>
<feature type="binding site" evidence="8">
    <location>
        <begin position="59"/>
        <end position="63"/>
    </location>
    <ligand>
        <name>GTP</name>
        <dbReference type="ChEBI" id="CHEBI:37565"/>
        <label>1</label>
    </ligand>
</feature>
<keyword evidence="13" id="KW-1185">Reference proteome</keyword>
<proteinExistence type="inferred from homology"/>
<dbReference type="GO" id="GO:0005525">
    <property type="term" value="F:GTP binding"/>
    <property type="evidence" value="ECO:0007669"/>
    <property type="project" value="UniProtKB-UniRule"/>
</dbReference>
<dbReference type="Proteomes" id="UP000095200">
    <property type="component" value="Unassembled WGS sequence"/>
</dbReference>
<feature type="binding site" evidence="8">
    <location>
        <begin position="12"/>
        <end position="19"/>
    </location>
    <ligand>
        <name>GTP</name>
        <dbReference type="ChEBI" id="CHEBI:37565"/>
        <label>1</label>
    </ligand>
</feature>
<keyword evidence="3 8" id="KW-0690">Ribosome biogenesis</keyword>
<dbReference type="InterPro" id="IPR005225">
    <property type="entry name" value="Small_GTP-bd"/>
</dbReference>
<evidence type="ECO:0000256" key="2">
    <source>
        <dbReference type="ARBA" id="ARBA00020953"/>
    </source>
</evidence>
<dbReference type="SMART" id="SM00382">
    <property type="entry name" value="AAA"/>
    <property type="match status" value="2"/>
</dbReference>
<dbReference type="InterPro" id="IPR015946">
    <property type="entry name" value="KH_dom-like_a/b"/>
</dbReference>
<evidence type="ECO:0000256" key="1">
    <source>
        <dbReference type="ARBA" id="ARBA00008279"/>
    </source>
</evidence>
<dbReference type="CDD" id="cd01894">
    <property type="entry name" value="EngA1"/>
    <property type="match status" value="1"/>
</dbReference>
<comment type="caution">
    <text evidence="12">The sequence shown here is derived from an EMBL/GenBank/DDBJ whole genome shotgun (WGS) entry which is preliminary data.</text>
</comment>
<keyword evidence="4 10" id="KW-0677">Repeat</keyword>
<evidence type="ECO:0000256" key="6">
    <source>
        <dbReference type="ARBA" id="ARBA00023134"/>
    </source>
</evidence>
<evidence type="ECO:0000256" key="7">
    <source>
        <dbReference type="ARBA" id="ARBA00032345"/>
    </source>
</evidence>
<feature type="domain" description="EngA-type G" evidence="11">
    <location>
        <begin position="180"/>
        <end position="353"/>
    </location>
</feature>
<evidence type="ECO:0000256" key="9">
    <source>
        <dbReference type="PROSITE-ProRule" id="PRU01049"/>
    </source>
</evidence>